<evidence type="ECO:0000313" key="2">
    <source>
        <dbReference type="Proteomes" id="UP000029500"/>
    </source>
</evidence>
<proteinExistence type="predicted"/>
<accession>A0A089M8K3</accession>
<dbReference type="Proteomes" id="UP000029500">
    <property type="component" value="Chromosome"/>
</dbReference>
<evidence type="ECO:0000313" key="1">
    <source>
        <dbReference type="EMBL" id="AIQ69577.1"/>
    </source>
</evidence>
<dbReference type="EMBL" id="CP009287">
    <property type="protein sequence ID" value="AIQ69577.1"/>
    <property type="molecule type" value="Genomic_DNA"/>
</dbReference>
<sequence>MKTHIALDSDSKDVQPAAQMLDLAVDGYESEMTAIHKADRFRKKVCVKTFAMINTPCVG</sequence>
<dbReference type="KEGG" id="pgm:PGRAT_19560"/>
<keyword evidence="2" id="KW-1185">Reference proteome</keyword>
<dbReference type="STRING" id="189425.PGRAT_19560"/>
<reference evidence="1 2" key="1">
    <citation type="submission" date="2014-08" db="EMBL/GenBank/DDBJ databases">
        <title>Comparative genomics of the Paenibacillus odorifer group.</title>
        <authorList>
            <person name="den Bakker H.C."/>
            <person name="Tsai Y.-C."/>
            <person name="Martin N."/>
            <person name="Korlach J."/>
            <person name="Wiedmann M."/>
        </authorList>
    </citation>
    <scope>NUCLEOTIDE SEQUENCE [LARGE SCALE GENOMIC DNA]</scope>
    <source>
        <strain evidence="1 2">DSM 15220</strain>
    </source>
</reference>
<protein>
    <submittedName>
        <fullName evidence="1">Uncharacterized protein</fullName>
    </submittedName>
</protein>
<dbReference type="HOGENOM" id="CLU_2956201_0_0_9"/>
<organism evidence="1 2">
    <name type="scientific">Paenibacillus graminis</name>
    <dbReference type="NCBI Taxonomy" id="189425"/>
    <lineage>
        <taxon>Bacteria</taxon>
        <taxon>Bacillati</taxon>
        <taxon>Bacillota</taxon>
        <taxon>Bacilli</taxon>
        <taxon>Bacillales</taxon>
        <taxon>Paenibacillaceae</taxon>
        <taxon>Paenibacillus</taxon>
    </lineage>
</organism>
<name>A0A089M8K3_9BACL</name>
<dbReference type="AlphaFoldDB" id="A0A089M8K3"/>
<gene>
    <name evidence="1" type="ORF">PGRAT_19560</name>
</gene>